<dbReference type="OrthoDB" id="529205at2759"/>
<organism evidence="2 3">
    <name type="scientific">Hyaloscypha hepaticicola</name>
    <dbReference type="NCBI Taxonomy" id="2082293"/>
    <lineage>
        <taxon>Eukaryota</taxon>
        <taxon>Fungi</taxon>
        <taxon>Dikarya</taxon>
        <taxon>Ascomycota</taxon>
        <taxon>Pezizomycotina</taxon>
        <taxon>Leotiomycetes</taxon>
        <taxon>Helotiales</taxon>
        <taxon>Hyaloscyphaceae</taxon>
        <taxon>Hyaloscypha</taxon>
    </lineage>
</organism>
<sequence length="105" mass="12045">MSFLVRNARFATRPVIARQVVPSRAFTVSSVRALKEDDRHNEDQAEHNERHKQDQLQKQKEGKGHWKPELASNSEEAVAADRQAGDHSVEELQKKTAKHAEEKHK</sequence>
<feature type="region of interest" description="Disordered" evidence="1">
    <location>
        <begin position="33"/>
        <end position="105"/>
    </location>
</feature>
<evidence type="ECO:0000313" key="3">
    <source>
        <dbReference type="Proteomes" id="UP000235672"/>
    </source>
</evidence>
<dbReference type="AlphaFoldDB" id="A0A2J6QMM0"/>
<protein>
    <recommendedName>
        <fullName evidence="4">Mitochondrial carrier protein pet8</fullName>
    </recommendedName>
</protein>
<evidence type="ECO:0008006" key="4">
    <source>
        <dbReference type="Google" id="ProtNLM"/>
    </source>
</evidence>
<accession>A0A2J6QMM0</accession>
<evidence type="ECO:0000256" key="1">
    <source>
        <dbReference type="SAM" id="MobiDB-lite"/>
    </source>
</evidence>
<reference evidence="2 3" key="1">
    <citation type="submission" date="2016-05" db="EMBL/GenBank/DDBJ databases">
        <title>A degradative enzymes factory behind the ericoid mycorrhizal symbiosis.</title>
        <authorList>
            <consortium name="DOE Joint Genome Institute"/>
            <person name="Martino E."/>
            <person name="Morin E."/>
            <person name="Grelet G."/>
            <person name="Kuo A."/>
            <person name="Kohler A."/>
            <person name="Daghino S."/>
            <person name="Barry K."/>
            <person name="Choi C."/>
            <person name="Cichocki N."/>
            <person name="Clum A."/>
            <person name="Copeland A."/>
            <person name="Hainaut M."/>
            <person name="Haridas S."/>
            <person name="Labutti K."/>
            <person name="Lindquist E."/>
            <person name="Lipzen A."/>
            <person name="Khouja H.-R."/>
            <person name="Murat C."/>
            <person name="Ohm R."/>
            <person name="Olson A."/>
            <person name="Spatafora J."/>
            <person name="Veneault-Fourrey C."/>
            <person name="Henrissat B."/>
            <person name="Grigoriev I."/>
            <person name="Martin F."/>
            <person name="Perotto S."/>
        </authorList>
    </citation>
    <scope>NUCLEOTIDE SEQUENCE [LARGE SCALE GENOMIC DNA]</scope>
    <source>
        <strain evidence="2 3">UAMH 7357</strain>
    </source>
</reference>
<feature type="compositionally biased region" description="Basic and acidic residues" evidence="1">
    <location>
        <begin position="83"/>
        <end position="105"/>
    </location>
</feature>
<keyword evidence="3" id="KW-1185">Reference proteome</keyword>
<gene>
    <name evidence="2" type="ORF">NA56DRAFT_560704</name>
</gene>
<dbReference type="EMBL" id="KZ613465">
    <property type="protein sequence ID" value="PMD27527.1"/>
    <property type="molecule type" value="Genomic_DNA"/>
</dbReference>
<evidence type="ECO:0000313" key="2">
    <source>
        <dbReference type="EMBL" id="PMD27527.1"/>
    </source>
</evidence>
<name>A0A2J6QMM0_9HELO</name>
<dbReference type="Proteomes" id="UP000235672">
    <property type="component" value="Unassembled WGS sequence"/>
</dbReference>
<feature type="compositionally biased region" description="Basic and acidic residues" evidence="1">
    <location>
        <begin position="33"/>
        <end position="68"/>
    </location>
</feature>
<proteinExistence type="predicted"/>